<reference evidence="2 3" key="1">
    <citation type="submission" date="2019-05" db="EMBL/GenBank/DDBJ databases">
        <title>Another draft genome of Portunus trituberculatus and its Hox gene families provides insights of decapod evolution.</title>
        <authorList>
            <person name="Jeong J.-H."/>
            <person name="Song I."/>
            <person name="Kim S."/>
            <person name="Choi T."/>
            <person name="Kim D."/>
            <person name="Ryu S."/>
            <person name="Kim W."/>
        </authorList>
    </citation>
    <scope>NUCLEOTIDE SEQUENCE [LARGE SCALE GENOMIC DNA]</scope>
    <source>
        <tissue evidence="2">Muscle</tissue>
    </source>
</reference>
<evidence type="ECO:0000313" key="3">
    <source>
        <dbReference type="Proteomes" id="UP000324222"/>
    </source>
</evidence>
<feature type="region of interest" description="Disordered" evidence="1">
    <location>
        <begin position="69"/>
        <end position="101"/>
    </location>
</feature>
<sequence length="101" mass="11280">MMGGWTGYMQRRGVDLTCTAAIAGYNSAIKRGSRVTPASCCASLALYPPSLSQRRYLSADGNERIALHKSVTSEEEEEEEEVEEEEEMEEEEEGRKSTEKL</sequence>
<organism evidence="2 3">
    <name type="scientific">Portunus trituberculatus</name>
    <name type="common">Swimming crab</name>
    <name type="synonym">Neptunus trituberculatus</name>
    <dbReference type="NCBI Taxonomy" id="210409"/>
    <lineage>
        <taxon>Eukaryota</taxon>
        <taxon>Metazoa</taxon>
        <taxon>Ecdysozoa</taxon>
        <taxon>Arthropoda</taxon>
        <taxon>Crustacea</taxon>
        <taxon>Multicrustacea</taxon>
        <taxon>Malacostraca</taxon>
        <taxon>Eumalacostraca</taxon>
        <taxon>Eucarida</taxon>
        <taxon>Decapoda</taxon>
        <taxon>Pleocyemata</taxon>
        <taxon>Brachyura</taxon>
        <taxon>Eubrachyura</taxon>
        <taxon>Portunoidea</taxon>
        <taxon>Portunidae</taxon>
        <taxon>Portuninae</taxon>
        <taxon>Portunus</taxon>
    </lineage>
</organism>
<comment type="caution">
    <text evidence="2">The sequence shown here is derived from an EMBL/GenBank/DDBJ whole genome shotgun (WGS) entry which is preliminary data.</text>
</comment>
<feature type="compositionally biased region" description="Acidic residues" evidence="1">
    <location>
        <begin position="73"/>
        <end position="92"/>
    </location>
</feature>
<accession>A0A5B7DQQ4</accession>
<protein>
    <submittedName>
        <fullName evidence="2">Uncharacterized protein</fullName>
    </submittedName>
</protein>
<evidence type="ECO:0000256" key="1">
    <source>
        <dbReference type="SAM" id="MobiDB-lite"/>
    </source>
</evidence>
<keyword evidence="3" id="KW-1185">Reference proteome</keyword>
<gene>
    <name evidence="2" type="ORF">E2C01_016367</name>
</gene>
<dbReference type="EMBL" id="VSRR010001191">
    <property type="protein sequence ID" value="MPC23323.1"/>
    <property type="molecule type" value="Genomic_DNA"/>
</dbReference>
<dbReference type="Proteomes" id="UP000324222">
    <property type="component" value="Unassembled WGS sequence"/>
</dbReference>
<name>A0A5B7DQQ4_PORTR</name>
<proteinExistence type="predicted"/>
<dbReference type="AlphaFoldDB" id="A0A5B7DQQ4"/>
<evidence type="ECO:0000313" key="2">
    <source>
        <dbReference type="EMBL" id="MPC23323.1"/>
    </source>
</evidence>